<dbReference type="Gene3D" id="2.40.40.10">
    <property type="entry name" value="RlpA-like domain"/>
    <property type="match status" value="1"/>
</dbReference>
<organism evidence="1 2">
    <name type="scientific">Piscirickettsia litoralis</name>
    <dbReference type="NCBI Taxonomy" id="1891921"/>
    <lineage>
        <taxon>Bacteria</taxon>
        <taxon>Pseudomonadati</taxon>
        <taxon>Pseudomonadota</taxon>
        <taxon>Gammaproteobacteria</taxon>
        <taxon>Thiotrichales</taxon>
        <taxon>Piscirickettsiaceae</taxon>
        <taxon>Piscirickettsia</taxon>
    </lineage>
</organism>
<proteinExistence type="predicted"/>
<gene>
    <name evidence="1" type="ORF">BGC07_10870</name>
</gene>
<evidence type="ECO:0000313" key="2">
    <source>
        <dbReference type="Proteomes" id="UP000094329"/>
    </source>
</evidence>
<dbReference type="InterPro" id="IPR036908">
    <property type="entry name" value="RlpA-like_sf"/>
</dbReference>
<evidence type="ECO:0000313" key="1">
    <source>
        <dbReference type="EMBL" id="ODN43334.1"/>
    </source>
</evidence>
<name>A0ABX3AB18_9GAMM</name>
<accession>A0ABX3AB18</accession>
<dbReference type="EMBL" id="MDTU01000001">
    <property type="protein sequence ID" value="ODN43334.1"/>
    <property type="molecule type" value="Genomic_DNA"/>
</dbReference>
<dbReference type="Proteomes" id="UP000094329">
    <property type="component" value="Unassembled WGS sequence"/>
</dbReference>
<protein>
    <submittedName>
        <fullName evidence="1">Uncharacterized protein</fullName>
    </submittedName>
</protein>
<reference evidence="1 2" key="1">
    <citation type="submission" date="2016-08" db="EMBL/GenBank/DDBJ databases">
        <title>Draft genome sequence of Candidatus Piscirickettsia litoralis, from seawater.</title>
        <authorList>
            <person name="Wan X."/>
            <person name="Lee A.J."/>
            <person name="Hou S."/>
            <person name="Donachie S.P."/>
        </authorList>
    </citation>
    <scope>NUCLEOTIDE SEQUENCE [LARGE SCALE GENOMIC DNA]</scope>
    <source>
        <strain evidence="1 2">Y2</strain>
    </source>
</reference>
<comment type="caution">
    <text evidence="1">The sequence shown here is derived from an EMBL/GenBank/DDBJ whole genome shotgun (WGS) entry which is preliminary data.</text>
</comment>
<sequence length="113" mass="13246">MSIITLALLLLTRYPSQPDPEKTTQTAIKLTNPSLPLQNYPLSTLPGWQEQSWQPLWTTYLASCQKLQKTLTNHFYYLMKKLIIYPGKKYAHRHCNLTKKNPTYKHTHSIIFN</sequence>
<keyword evidence="2" id="KW-1185">Reference proteome</keyword>